<evidence type="ECO:0000256" key="9">
    <source>
        <dbReference type="SAM" id="Phobius"/>
    </source>
</evidence>
<keyword evidence="8 9" id="KW-0472">Membrane</keyword>
<dbReference type="GO" id="GO:0009401">
    <property type="term" value="P:phosphoenolpyruvate-dependent sugar phosphotransferase system"/>
    <property type="evidence" value="ECO:0007669"/>
    <property type="project" value="UniProtKB-KW"/>
</dbReference>
<keyword evidence="3" id="KW-1003">Cell membrane</keyword>
<gene>
    <name evidence="10" type="ORF">H8707_13145</name>
</gene>
<dbReference type="GO" id="GO:0005886">
    <property type="term" value="C:plasma membrane"/>
    <property type="evidence" value="ECO:0007669"/>
    <property type="project" value="UniProtKB-SubCell"/>
</dbReference>
<dbReference type="InterPro" id="IPR004700">
    <property type="entry name" value="PTS_IIC_man"/>
</dbReference>
<name>A0A926EX19_9FIRM</name>
<evidence type="ECO:0000256" key="2">
    <source>
        <dbReference type="ARBA" id="ARBA00022448"/>
    </source>
</evidence>
<evidence type="ECO:0000256" key="6">
    <source>
        <dbReference type="ARBA" id="ARBA00022692"/>
    </source>
</evidence>
<organism evidence="10 11">
    <name type="scientific">Paratissierella segnis</name>
    <dbReference type="NCBI Taxonomy" id="2763679"/>
    <lineage>
        <taxon>Bacteria</taxon>
        <taxon>Bacillati</taxon>
        <taxon>Bacillota</taxon>
        <taxon>Tissierellia</taxon>
        <taxon>Tissierellales</taxon>
        <taxon>Tissierellaceae</taxon>
        <taxon>Paratissierella</taxon>
    </lineage>
</organism>
<evidence type="ECO:0000313" key="11">
    <source>
        <dbReference type="Proteomes" id="UP000601171"/>
    </source>
</evidence>
<evidence type="ECO:0000313" key="10">
    <source>
        <dbReference type="EMBL" id="MBC8589161.1"/>
    </source>
</evidence>
<evidence type="ECO:0000256" key="1">
    <source>
        <dbReference type="ARBA" id="ARBA00004651"/>
    </source>
</evidence>
<proteinExistence type="predicted"/>
<evidence type="ECO:0000256" key="8">
    <source>
        <dbReference type="ARBA" id="ARBA00023136"/>
    </source>
</evidence>
<dbReference type="PANTHER" id="PTHR32502:SF8">
    <property type="entry name" value="N-ACETYLGALACTOSAMINE PERMEASE IIC COMPONENT 1"/>
    <property type="match status" value="1"/>
</dbReference>
<feature type="transmembrane region" description="Helical" evidence="9">
    <location>
        <begin position="139"/>
        <end position="156"/>
    </location>
</feature>
<evidence type="ECO:0000256" key="5">
    <source>
        <dbReference type="ARBA" id="ARBA00022683"/>
    </source>
</evidence>
<feature type="transmembrane region" description="Helical" evidence="9">
    <location>
        <begin position="208"/>
        <end position="239"/>
    </location>
</feature>
<evidence type="ECO:0000256" key="4">
    <source>
        <dbReference type="ARBA" id="ARBA00022597"/>
    </source>
</evidence>
<dbReference type="PANTHER" id="PTHR32502">
    <property type="entry name" value="N-ACETYLGALACTOSAMINE PERMEASE II COMPONENT-RELATED"/>
    <property type="match status" value="1"/>
</dbReference>
<keyword evidence="7 9" id="KW-1133">Transmembrane helix</keyword>
<dbReference type="InterPro" id="IPR050303">
    <property type="entry name" value="GatZ_KbaZ_carbometab"/>
</dbReference>
<keyword evidence="11" id="KW-1185">Reference proteome</keyword>
<keyword evidence="6 9" id="KW-0812">Transmembrane</keyword>
<keyword evidence="2" id="KW-0813">Transport</keyword>
<dbReference type="RefSeq" id="WP_262430622.1">
    <property type="nucleotide sequence ID" value="NZ_JACRTG010000030.1"/>
</dbReference>
<dbReference type="PROSITE" id="PS51106">
    <property type="entry name" value="PTS_EIIC_TYPE_4"/>
    <property type="match status" value="1"/>
</dbReference>
<dbReference type="AlphaFoldDB" id="A0A926EX19"/>
<evidence type="ECO:0000256" key="3">
    <source>
        <dbReference type="ARBA" id="ARBA00022475"/>
    </source>
</evidence>
<feature type="transmembrane region" description="Helical" evidence="9">
    <location>
        <begin position="20"/>
        <end position="41"/>
    </location>
</feature>
<dbReference type="EMBL" id="JACRTG010000030">
    <property type="protein sequence ID" value="MBC8589161.1"/>
    <property type="molecule type" value="Genomic_DNA"/>
</dbReference>
<dbReference type="Pfam" id="PF03609">
    <property type="entry name" value="EII-Sor"/>
    <property type="match status" value="1"/>
</dbReference>
<comment type="caution">
    <text evidence="10">The sequence shown here is derived from an EMBL/GenBank/DDBJ whole genome shotgun (WGS) entry which is preliminary data.</text>
</comment>
<dbReference type="Proteomes" id="UP000601171">
    <property type="component" value="Unassembled WGS sequence"/>
</dbReference>
<feature type="transmembrane region" description="Helical" evidence="9">
    <location>
        <begin position="176"/>
        <end position="201"/>
    </location>
</feature>
<keyword evidence="5" id="KW-0598">Phosphotransferase system</keyword>
<protein>
    <submittedName>
        <fullName evidence="10">PTS sugar transporter subunit IIC</fullName>
    </submittedName>
</protein>
<evidence type="ECO:0000256" key="7">
    <source>
        <dbReference type="ARBA" id="ARBA00022989"/>
    </source>
</evidence>
<keyword evidence="4 10" id="KW-0762">Sugar transport</keyword>
<comment type="subcellular location">
    <subcellularLocation>
        <location evidence="1">Cell membrane</location>
        <topology evidence="1">Multi-pass membrane protein</topology>
    </subcellularLocation>
</comment>
<sequence>MSFGIALFTGLWYWLGQSKIGYTFHAVICQPIVMAFPIGLIMGDVPTAMKIGASIEMIYLGMVAAGANIPADECLAGVIAIPIALKAGMDPETAVVLAVPFGILGVFVDQLRRTINAVFAHKADEYALEGDVKGIERCAILYPMLLGFLLRFPPVFLANLYGPELVQSIMAAIPEWILHGLSVAGGLLPALGFAITIFVIGKKNLMPFFIIGFFLVQYFEINIMAAAIFGTCIALLIVLMRNEERGENI</sequence>
<accession>A0A926EX19</accession>
<reference evidence="10" key="1">
    <citation type="submission" date="2020-08" db="EMBL/GenBank/DDBJ databases">
        <title>Genome public.</title>
        <authorList>
            <person name="Liu C."/>
            <person name="Sun Q."/>
        </authorList>
    </citation>
    <scope>NUCLEOTIDE SEQUENCE</scope>
    <source>
        <strain evidence="10">BX21</strain>
    </source>
</reference>